<evidence type="ECO:0000256" key="8">
    <source>
        <dbReference type="ARBA" id="ARBA00022989"/>
    </source>
</evidence>
<keyword evidence="10" id="KW-0997">Cell inner membrane</keyword>
<evidence type="ECO:0000256" key="4">
    <source>
        <dbReference type="ARBA" id="ARBA00022475"/>
    </source>
</evidence>
<keyword evidence="8" id="KW-1133">Transmembrane helix</keyword>
<keyword evidence="4" id="KW-1003">Cell membrane</keyword>
<evidence type="ECO:0000313" key="12">
    <source>
        <dbReference type="Proteomes" id="UP001596101"/>
    </source>
</evidence>
<evidence type="ECO:0000256" key="1">
    <source>
        <dbReference type="ARBA" id="ARBA00002254"/>
    </source>
</evidence>
<evidence type="ECO:0000256" key="5">
    <source>
        <dbReference type="ARBA" id="ARBA00022500"/>
    </source>
</evidence>
<keyword evidence="11" id="KW-0966">Cell projection</keyword>
<evidence type="ECO:0000256" key="10">
    <source>
        <dbReference type="RuleBase" id="RU364125"/>
    </source>
</evidence>
<gene>
    <name evidence="11" type="ORF">ACFPQ5_00950</name>
</gene>
<evidence type="ECO:0000256" key="9">
    <source>
        <dbReference type="ARBA" id="ARBA00023136"/>
    </source>
</evidence>
<evidence type="ECO:0000256" key="3">
    <source>
        <dbReference type="ARBA" id="ARBA00008281"/>
    </source>
</evidence>
<dbReference type="EMBL" id="JBHSMR010000001">
    <property type="protein sequence ID" value="MFC5476738.1"/>
    <property type="molecule type" value="Genomic_DNA"/>
</dbReference>
<dbReference type="RefSeq" id="WP_379750998.1">
    <property type="nucleotide sequence ID" value="NZ_JBHSMR010000001.1"/>
</dbReference>
<evidence type="ECO:0000256" key="2">
    <source>
        <dbReference type="ARBA" id="ARBA00004162"/>
    </source>
</evidence>
<accession>A0ABW0MIB8</accession>
<comment type="subcellular location">
    <subcellularLocation>
        <location evidence="10">Cell inner membrane</location>
    </subcellularLocation>
    <subcellularLocation>
        <location evidence="2">Cell membrane</location>
        <topology evidence="2">Single-pass membrane protein</topology>
    </subcellularLocation>
</comment>
<keyword evidence="6" id="KW-0812">Transmembrane</keyword>
<keyword evidence="7 10" id="KW-0283">Flagellar rotation</keyword>
<name>A0ABW0MIB8_9BURK</name>
<reference evidence="12" key="1">
    <citation type="journal article" date="2019" name="Int. J. Syst. Evol. Microbiol.">
        <title>The Global Catalogue of Microorganisms (GCM) 10K type strain sequencing project: providing services to taxonomists for standard genome sequencing and annotation.</title>
        <authorList>
            <consortium name="The Broad Institute Genomics Platform"/>
            <consortium name="The Broad Institute Genome Sequencing Center for Infectious Disease"/>
            <person name="Wu L."/>
            <person name="Ma J."/>
        </authorList>
    </citation>
    <scope>NUCLEOTIDE SEQUENCE [LARGE SCALE GENOMIC DNA]</scope>
    <source>
        <strain evidence="12">CCUG 43111</strain>
    </source>
</reference>
<keyword evidence="11" id="KW-0969">Cilium</keyword>
<sequence>MNSKLKMILGVFAVVLVAAGAAGGAMMYMKSQEAVAGTEKTAHAEPKKEKSDKPVKYVTLDKVIVMLKRSPNETVNHYLSTDLVLATDDKGEKETKAHLPLLRAVAVRTLSSHTLAEASSMTVEQYAAQLNKTFDASYASDDREKPFGEVMIGKLIVE</sequence>
<dbReference type="Pfam" id="PF03748">
    <property type="entry name" value="FliL"/>
    <property type="match status" value="1"/>
</dbReference>
<evidence type="ECO:0000256" key="7">
    <source>
        <dbReference type="ARBA" id="ARBA00022779"/>
    </source>
</evidence>
<protein>
    <recommendedName>
        <fullName evidence="10">Flagellar protein FliL</fullName>
    </recommendedName>
</protein>
<dbReference type="Proteomes" id="UP001596101">
    <property type="component" value="Unassembled WGS sequence"/>
</dbReference>
<comment type="function">
    <text evidence="1 10">Controls the rotational direction of flagella during chemotaxis.</text>
</comment>
<evidence type="ECO:0000313" key="11">
    <source>
        <dbReference type="EMBL" id="MFC5476738.1"/>
    </source>
</evidence>
<organism evidence="11 12">
    <name type="scientific">Massilia suwonensis</name>
    <dbReference type="NCBI Taxonomy" id="648895"/>
    <lineage>
        <taxon>Bacteria</taxon>
        <taxon>Pseudomonadati</taxon>
        <taxon>Pseudomonadota</taxon>
        <taxon>Betaproteobacteria</taxon>
        <taxon>Burkholderiales</taxon>
        <taxon>Oxalobacteraceae</taxon>
        <taxon>Telluria group</taxon>
        <taxon>Massilia</taxon>
    </lineage>
</organism>
<evidence type="ECO:0000256" key="6">
    <source>
        <dbReference type="ARBA" id="ARBA00022692"/>
    </source>
</evidence>
<comment type="similarity">
    <text evidence="3 10">Belongs to the FliL family.</text>
</comment>
<keyword evidence="5 10" id="KW-0145">Chemotaxis</keyword>
<dbReference type="InterPro" id="IPR005503">
    <property type="entry name" value="FliL"/>
</dbReference>
<keyword evidence="11" id="KW-0282">Flagellum</keyword>
<keyword evidence="12" id="KW-1185">Reference proteome</keyword>
<proteinExistence type="inferred from homology"/>
<keyword evidence="9 10" id="KW-0472">Membrane</keyword>
<comment type="caution">
    <text evidence="11">The sequence shown here is derived from an EMBL/GenBank/DDBJ whole genome shotgun (WGS) entry which is preliminary data.</text>
</comment>